<organism evidence="1">
    <name type="scientific">uncultured Caudovirales phage</name>
    <dbReference type="NCBI Taxonomy" id="2100421"/>
    <lineage>
        <taxon>Viruses</taxon>
        <taxon>Duplodnaviria</taxon>
        <taxon>Heunggongvirae</taxon>
        <taxon>Uroviricota</taxon>
        <taxon>Caudoviricetes</taxon>
        <taxon>Peduoviridae</taxon>
        <taxon>Maltschvirus</taxon>
        <taxon>Maltschvirus maltsch</taxon>
    </lineage>
</organism>
<dbReference type="EMBL" id="LR796651">
    <property type="protein sequence ID" value="CAB4158088.1"/>
    <property type="molecule type" value="Genomic_DNA"/>
</dbReference>
<dbReference type="GO" id="GO:0016787">
    <property type="term" value="F:hydrolase activity"/>
    <property type="evidence" value="ECO:0007669"/>
    <property type="project" value="UniProtKB-KW"/>
</dbReference>
<dbReference type="InterPro" id="IPR029055">
    <property type="entry name" value="Ntn_hydrolases_N"/>
</dbReference>
<gene>
    <name evidence="1" type="ORF">UFOVP694_156</name>
</gene>
<accession>A0A6J5NM82</accession>
<sequence>MTCIAGIMKDGKVHLAGERGASEGTYIVSIDKPKIWKSGPYVFGYAGTFDAQIIQYNFVPPTPEGNVDKFMHGKFLKSLKEFYNEWDIGGKDSEISLLIGIKGKLYEHEAEGFTMISYDRDYVAIGSGADYAIGSLHATQNHKDPKRRLALALGCAIEFSSSCIGQIDFIQG</sequence>
<reference evidence="1" key="1">
    <citation type="submission" date="2020-04" db="EMBL/GenBank/DDBJ databases">
        <authorList>
            <person name="Chiriac C."/>
            <person name="Salcher M."/>
            <person name="Ghai R."/>
            <person name="Kavagutti S V."/>
        </authorList>
    </citation>
    <scope>NUCLEOTIDE SEQUENCE</scope>
</reference>
<proteinExistence type="predicted"/>
<dbReference type="CDD" id="cd01901">
    <property type="entry name" value="Ntn_hydrolase"/>
    <property type="match status" value="1"/>
</dbReference>
<dbReference type="Gene3D" id="3.60.20.10">
    <property type="entry name" value="Glutamine Phosphoribosylpyrophosphate, subunit 1, domain 1"/>
    <property type="match status" value="1"/>
</dbReference>
<evidence type="ECO:0000313" key="1">
    <source>
        <dbReference type="EMBL" id="CAB4158088.1"/>
    </source>
</evidence>
<protein>
    <submittedName>
        <fullName evidence="1">Ntn_hydrolase domain containing protein</fullName>
    </submittedName>
</protein>
<name>A0A6J5NM82_9CAUD</name>
<keyword evidence="1" id="KW-0378">Hydrolase</keyword>
<dbReference type="SUPFAM" id="SSF56235">
    <property type="entry name" value="N-terminal nucleophile aminohydrolases (Ntn hydrolases)"/>
    <property type="match status" value="1"/>
</dbReference>